<dbReference type="InterPro" id="IPR052185">
    <property type="entry name" value="IPC_Synthase-Related"/>
</dbReference>
<gene>
    <name evidence="9" type="ORF">ACFS2C_04755</name>
</gene>
<dbReference type="Pfam" id="PF06974">
    <property type="entry name" value="WS_DGAT_C"/>
    <property type="match status" value="1"/>
</dbReference>
<dbReference type="InterPro" id="IPR026841">
    <property type="entry name" value="Aur1/Ipt1"/>
</dbReference>
<evidence type="ECO:0000256" key="2">
    <source>
        <dbReference type="ARBA" id="ARBA00022692"/>
    </source>
</evidence>
<evidence type="ECO:0000256" key="5">
    <source>
        <dbReference type="SAM" id="Phobius"/>
    </source>
</evidence>
<dbReference type="EMBL" id="JBHUOF010000005">
    <property type="protein sequence ID" value="MFD2798699.1"/>
    <property type="molecule type" value="Genomic_DNA"/>
</dbReference>
<feature type="transmembrane region" description="Helical" evidence="5">
    <location>
        <begin position="29"/>
        <end position="47"/>
    </location>
</feature>
<reference evidence="10" key="1">
    <citation type="journal article" date="2019" name="Int. J. Syst. Evol. Microbiol.">
        <title>The Global Catalogue of Microorganisms (GCM) 10K type strain sequencing project: providing services to taxonomists for standard genome sequencing and annotation.</title>
        <authorList>
            <consortium name="The Broad Institute Genomics Platform"/>
            <consortium name="The Broad Institute Genome Sequencing Center for Infectious Disease"/>
            <person name="Wu L."/>
            <person name="Ma J."/>
        </authorList>
    </citation>
    <scope>NUCLEOTIDE SEQUENCE [LARGE SCALE GENOMIC DNA]</scope>
    <source>
        <strain evidence="10">IBRC-M 10906</strain>
    </source>
</reference>
<dbReference type="Pfam" id="PF03007">
    <property type="entry name" value="WS_DGAT_cat"/>
    <property type="match status" value="1"/>
</dbReference>
<feature type="domain" description="O-acyltransferase WSD1-like N-terminal" evidence="6">
    <location>
        <begin position="321"/>
        <end position="435"/>
    </location>
</feature>
<dbReference type="Proteomes" id="UP001597478">
    <property type="component" value="Unassembled WGS sequence"/>
</dbReference>
<evidence type="ECO:0000256" key="1">
    <source>
        <dbReference type="ARBA" id="ARBA00004141"/>
    </source>
</evidence>
<evidence type="ECO:0000256" key="3">
    <source>
        <dbReference type="ARBA" id="ARBA00022989"/>
    </source>
</evidence>
<feature type="transmembrane region" description="Helical" evidence="5">
    <location>
        <begin position="94"/>
        <end position="111"/>
    </location>
</feature>
<evidence type="ECO:0000259" key="6">
    <source>
        <dbReference type="Pfam" id="PF03007"/>
    </source>
</evidence>
<dbReference type="PANTHER" id="PTHR31310:SF7">
    <property type="entry name" value="PA-PHOSPHATASE RELATED-FAMILY PROTEIN DDB_G0268928"/>
    <property type="match status" value="1"/>
</dbReference>
<evidence type="ECO:0000313" key="9">
    <source>
        <dbReference type="EMBL" id="MFD2798699.1"/>
    </source>
</evidence>
<feature type="domain" description="O-acyltransferase WSD1 C-terminal" evidence="7">
    <location>
        <begin position="491"/>
        <end position="560"/>
    </location>
</feature>
<feature type="transmembrane region" description="Helical" evidence="5">
    <location>
        <begin position="123"/>
        <end position="141"/>
    </location>
</feature>
<evidence type="ECO:0000259" key="7">
    <source>
        <dbReference type="Pfam" id="PF06974"/>
    </source>
</evidence>
<keyword evidence="4 5" id="KW-0472">Membrane</keyword>
<protein>
    <submittedName>
        <fullName evidence="9">Phosphatase PAP2 family protein</fullName>
    </submittedName>
</protein>
<dbReference type="RefSeq" id="WP_377388714.1">
    <property type="nucleotide sequence ID" value="NZ_JBHSAN010000014.1"/>
</dbReference>
<evidence type="ECO:0000313" key="10">
    <source>
        <dbReference type="Proteomes" id="UP001597478"/>
    </source>
</evidence>
<evidence type="ECO:0000259" key="8">
    <source>
        <dbReference type="Pfam" id="PF14378"/>
    </source>
</evidence>
<comment type="caution">
    <text evidence="9">The sequence shown here is derived from an EMBL/GenBank/DDBJ whole genome shotgun (WGS) entry which is preliminary data.</text>
</comment>
<keyword evidence="10" id="KW-1185">Reference proteome</keyword>
<evidence type="ECO:0000256" key="4">
    <source>
        <dbReference type="ARBA" id="ARBA00023136"/>
    </source>
</evidence>
<feature type="transmembrane region" description="Helical" evidence="5">
    <location>
        <begin position="175"/>
        <end position="194"/>
    </location>
</feature>
<feature type="transmembrane region" description="Helical" evidence="5">
    <location>
        <begin position="201"/>
        <end position="218"/>
    </location>
</feature>
<dbReference type="PANTHER" id="PTHR31310">
    <property type="match status" value="1"/>
</dbReference>
<accession>A0ABW5W454</accession>
<dbReference type="InterPro" id="IPR004255">
    <property type="entry name" value="O-acyltransferase_WSD1_N"/>
</dbReference>
<comment type="subcellular location">
    <subcellularLocation>
        <location evidence="1">Membrane</location>
        <topology evidence="1">Multi-pass membrane protein</topology>
    </subcellularLocation>
</comment>
<organism evidence="9 10">
    <name type="scientific">Prauserella oleivorans</name>
    <dbReference type="NCBI Taxonomy" id="1478153"/>
    <lineage>
        <taxon>Bacteria</taxon>
        <taxon>Bacillati</taxon>
        <taxon>Actinomycetota</taxon>
        <taxon>Actinomycetes</taxon>
        <taxon>Pseudonocardiales</taxon>
        <taxon>Pseudonocardiaceae</taxon>
        <taxon>Prauserella</taxon>
    </lineage>
</organism>
<dbReference type="CDD" id="cd03386">
    <property type="entry name" value="PAP2_Aur1_like"/>
    <property type="match status" value="1"/>
</dbReference>
<dbReference type="InterPro" id="IPR009721">
    <property type="entry name" value="O-acyltransferase_WSD1_C"/>
</dbReference>
<sequence length="567" mass="60873">MLTAGSARGTASAGTGAAGFRPPRWQAEVLLGLALFGVYILVKVFALPGAHARALSNGQDVLAAERALGLDFELPINLWLADQGWLRIAANYEYAYTYIVTTLVLLVWVFVRRPEQYRWVRDSFVWMNLVSLAVFWVYPVAPPRMLTEFGFVDTVRLGPTWGSWGSPLVDSANQLAAMPSLHIGWALWTSVVLARLSGGRLVQIASALHVVLTFVVIVATGNHYWLDAVGGVLVVWLGMVPARRARERAERAGPHAGGLVVLLEAGDPGPSAAGVRAVLAERLPARMRRRRDHAGLWPRARREPDWAWHVPELDATTPDGEPGGLAVVHRLAAELAAEPWPRDRPPWRCALVTGVADDVAALVVLVHRAAGDETTAADLLRSVTREGRAVPPARGAASGPFGTVVLDRDRLDVPARQHAVPAADVLRCAVAGALRRVCPGPLPEALSVAVSGEPTAPLAAVPLDDLPETWRLTGIARLHGLRTRAGGLVRRVAGPHTPVCLGEVPVRTVLPLPLPAPGALVTLTALDWANSVTIGVLLDPAAGGDVERFLKEFRAVLDELHLDLRRG</sequence>
<name>A0ABW5W454_9PSEU</name>
<dbReference type="Pfam" id="PF14378">
    <property type="entry name" value="PAP2_3"/>
    <property type="match status" value="1"/>
</dbReference>
<feature type="domain" description="Inositolphosphotransferase Aur1/Ipt1" evidence="8">
    <location>
        <begin position="60"/>
        <end position="239"/>
    </location>
</feature>
<keyword evidence="3 5" id="KW-1133">Transmembrane helix</keyword>
<proteinExistence type="predicted"/>
<keyword evidence="2 5" id="KW-0812">Transmembrane</keyword>